<evidence type="ECO:0000256" key="4">
    <source>
        <dbReference type="ARBA" id="ARBA00017654"/>
    </source>
</evidence>
<dbReference type="OrthoDB" id="9803871at2"/>
<keyword evidence="13" id="KW-1185">Reference proteome</keyword>
<dbReference type="CDD" id="cd02538">
    <property type="entry name" value="G1P_TT_short"/>
    <property type="match status" value="1"/>
</dbReference>
<dbReference type="InterPro" id="IPR005835">
    <property type="entry name" value="NTP_transferase_dom"/>
</dbReference>
<evidence type="ECO:0000256" key="5">
    <source>
        <dbReference type="ARBA" id="ARBA00022679"/>
    </source>
</evidence>
<feature type="domain" description="Nucleotidyl transferase" evidence="11">
    <location>
        <begin position="2"/>
        <end position="238"/>
    </location>
</feature>
<evidence type="ECO:0000256" key="9">
    <source>
        <dbReference type="ARBA" id="ARBA00049336"/>
    </source>
</evidence>
<dbReference type="RefSeq" id="WP_125554546.1">
    <property type="nucleotide sequence ID" value="NZ_RBVX01000002.1"/>
</dbReference>
<evidence type="ECO:0000256" key="1">
    <source>
        <dbReference type="ARBA" id="ARBA00001946"/>
    </source>
</evidence>
<dbReference type="NCBIfam" id="TIGR01207">
    <property type="entry name" value="rmlA"/>
    <property type="match status" value="1"/>
</dbReference>
<evidence type="ECO:0000256" key="6">
    <source>
        <dbReference type="ARBA" id="ARBA00022695"/>
    </source>
</evidence>
<dbReference type="FunFam" id="3.90.550.10:FF:000023">
    <property type="entry name" value="Glucose-1-phosphate thymidylyltransferase"/>
    <property type="match status" value="1"/>
</dbReference>
<evidence type="ECO:0000256" key="10">
    <source>
        <dbReference type="RuleBase" id="RU003706"/>
    </source>
</evidence>
<evidence type="ECO:0000256" key="3">
    <source>
        <dbReference type="ARBA" id="ARBA00012461"/>
    </source>
</evidence>
<gene>
    <name evidence="12" type="primary">rfbA</name>
    <name evidence="12" type="ORF">D7Z54_02700</name>
</gene>
<dbReference type="PANTHER" id="PTHR43532">
    <property type="entry name" value="GLUCOSE-1-PHOSPHATE THYMIDYLYLTRANSFERASE"/>
    <property type="match status" value="1"/>
</dbReference>
<dbReference type="PANTHER" id="PTHR43532:SF1">
    <property type="entry name" value="GLUCOSE-1-PHOSPHATE THYMIDYLYLTRANSFERASE 1"/>
    <property type="match status" value="1"/>
</dbReference>
<evidence type="ECO:0000256" key="8">
    <source>
        <dbReference type="ARBA" id="ARBA00022842"/>
    </source>
</evidence>
<dbReference type="Proteomes" id="UP000275076">
    <property type="component" value="Unassembled WGS sequence"/>
</dbReference>
<proteinExistence type="inferred from homology"/>
<comment type="catalytic activity">
    <reaction evidence="9 10">
        <text>dTTP + alpha-D-glucose 1-phosphate + H(+) = dTDP-alpha-D-glucose + diphosphate</text>
        <dbReference type="Rhea" id="RHEA:15225"/>
        <dbReference type="ChEBI" id="CHEBI:15378"/>
        <dbReference type="ChEBI" id="CHEBI:33019"/>
        <dbReference type="ChEBI" id="CHEBI:37568"/>
        <dbReference type="ChEBI" id="CHEBI:57477"/>
        <dbReference type="ChEBI" id="CHEBI:58601"/>
        <dbReference type="EC" id="2.7.7.24"/>
    </reaction>
</comment>
<keyword evidence="8 10" id="KW-0460">Magnesium</keyword>
<dbReference type="Pfam" id="PF00483">
    <property type="entry name" value="NTP_transferase"/>
    <property type="match status" value="1"/>
</dbReference>
<dbReference type="InterPro" id="IPR005907">
    <property type="entry name" value="G1P_thy_trans_s"/>
</dbReference>
<dbReference type="AlphaFoldDB" id="A0A428N8Q7"/>
<keyword evidence="5 10" id="KW-0808">Transferase</keyword>
<dbReference type="EMBL" id="RBVX01000002">
    <property type="protein sequence ID" value="RSL34766.1"/>
    <property type="molecule type" value="Genomic_DNA"/>
</dbReference>
<dbReference type="GO" id="GO:0008879">
    <property type="term" value="F:glucose-1-phosphate thymidylyltransferase activity"/>
    <property type="evidence" value="ECO:0007669"/>
    <property type="project" value="UniProtKB-EC"/>
</dbReference>
<keyword evidence="7 10" id="KW-0479">Metal-binding</keyword>
<protein>
    <recommendedName>
        <fullName evidence="4 10">Glucose-1-phosphate thymidylyltransferase</fullName>
        <ecNumber evidence="3 10">2.7.7.24</ecNumber>
    </recommendedName>
</protein>
<comment type="function">
    <text evidence="10">Catalyzes the formation of dTDP-glucose, from dTTP and glucose 1-phosphate, as well as its pyrophosphorolysis.</text>
</comment>
<evidence type="ECO:0000256" key="2">
    <source>
        <dbReference type="ARBA" id="ARBA00010480"/>
    </source>
</evidence>
<evidence type="ECO:0000256" key="7">
    <source>
        <dbReference type="ARBA" id="ARBA00022723"/>
    </source>
</evidence>
<dbReference type="InterPro" id="IPR029044">
    <property type="entry name" value="Nucleotide-diphossugar_trans"/>
</dbReference>
<dbReference type="Gene3D" id="3.90.550.10">
    <property type="entry name" value="Spore Coat Polysaccharide Biosynthesis Protein SpsA, Chain A"/>
    <property type="match status" value="1"/>
</dbReference>
<organism evidence="12 13">
    <name type="scientific">Salibacterium salarium</name>
    <dbReference type="NCBI Taxonomy" id="284579"/>
    <lineage>
        <taxon>Bacteria</taxon>
        <taxon>Bacillati</taxon>
        <taxon>Bacillota</taxon>
        <taxon>Bacilli</taxon>
        <taxon>Bacillales</taxon>
        <taxon>Bacillaceae</taxon>
    </lineage>
</organism>
<comment type="caution">
    <text evidence="12">The sequence shown here is derived from an EMBL/GenBank/DDBJ whole genome shotgun (WGS) entry which is preliminary data.</text>
</comment>
<reference evidence="12 13" key="1">
    <citation type="submission" date="2018-10" db="EMBL/GenBank/DDBJ databases">
        <title>Draft genome sequence of Bacillus salarius IM0101, isolated from a hypersaline soil in Inner Mongolia, China.</title>
        <authorList>
            <person name="Yamprayoonswat W."/>
            <person name="Boonvisut S."/>
            <person name="Jumpathong W."/>
            <person name="Sittihan S."/>
            <person name="Ruangsuj P."/>
            <person name="Wanthongcharoen S."/>
            <person name="Thongpramul N."/>
            <person name="Pimmason S."/>
            <person name="Yu B."/>
            <person name="Yasawong M."/>
        </authorList>
    </citation>
    <scope>NUCLEOTIDE SEQUENCE [LARGE SCALE GENOMIC DNA]</scope>
    <source>
        <strain evidence="12 13">IM0101</strain>
    </source>
</reference>
<dbReference type="EC" id="2.7.7.24" evidence="3 10"/>
<keyword evidence="6 10" id="KW-0548">Nucleotidyltransferase</keyword>
<dbReference type="SUPFAM" id="SSF53448">
    <property type="entry name" value="Nucleotide-diphospho-sugar transferases"/>
    <property type="match status" value="1"/>
</dbReference>
<dbReference type="GO" id="GO:0046872">
    <property type="term" value="F:metal ion binding"/>
    <property type="evidence" value="ECO:0007669"/>
    <property type="project" value="UniProtKB-KW"/>
</dbReference>
<comment type="cofactor">
    <cofactor evidence="1">
        <name>Mg(2+)</name>
        <dbReference type="ChEBI" id="CHEBI:18420"/>
    </cofactor>
</comment>
<comment type="similarity">
    <text evidence="2 10">Belongs to the glucose-1-phosphate thymidylyltransferase family.</text>
</comment>
<sequence>MKGIILAGGSGSRLYPMTKSISKQLLPVYDKPMIYYPLSVLMLSGIRDILIISTPQDTPRFQELLGDGSQFGISLSYAEQSSPDGLAQAFTIGESFVGNDNVALILGDNIFYGQGFTPLLQQAANRTQGATVFGYRVSEPERFGVVEFDEKQRVKSIEEKPKKPKSEFAVTGLYFYDNNVLDIAKNTRPSSRGELEITDINKAYLEAGTLNVELLGRGFAWLDTGTPESLFDASQFIETVEKRQGFKVACLEEIAYYMNYLNRDEVLKKISQMKNSEYKKYLLRTIEKSPVSENIGQLDDEHRTELMK</sequence>
<name>A0A428N8Q7_9BACI</name>
<evidence type="ECO:0000313" key="13">
    <source>
        <dbReference type="Proteomes" id="UP000275076"/>
    </source>
</evidence>
<accession>A0A428N8Q7</accession>
<evidence type="ECO:0000259" key="11">
    <source>
        <dbReference type="Pfam" id="PF00483"/>
    </source>
</evidence>
<evidence type="ECO:0000313" key="12">
    <source>
        <dbReference type="EMBL" id="RSL34766.1"/>
    </source>
</evidence>